<reference evidence="2" key="1">
    <citation type="journal article" date="2019" name="Int. J. Syst. Evol. Microbiol.">
        <title>The Global Catalogue of Microorganisms (GCM) 10K type strain sequencing project: providing services to taxonomists for standard genome sequencing and annotation.</title>
        <authorList>
            <consortium name="The Broad Institute Genomics Platform"/>
            <consortium name="The Broad Institute Genome Sequencing Center for Infectious Disease"/>
            <person name="Wu L."/>
            <person name="Ma J."/>
        </authorList>
    </citation>
    <scope>NUCLEOTIDE SEQUENCE [LARGE SCALE GENOMIC DNA]</scope>
    <source>
        <strain evidence="2">CCM 8904</strain>
    </source>
</reference>
<proteinExistence type="predicted"/>
<accession>A0ABW1RCR4</accession>
<comment type="caution">
    <text evidence="1">The sequence shown here is derived from an EMBL/GenBank/DDBJ whole genome shotgun (WGS) entry which is preliminary data.</text>
</comment>
<dbReference type="EMBL" id="JBHSSL010000020">
    <property type="protein sequence ID" value="MFC6169563.1"/>
    <property type="molecule type" value="Genomic_DNA"/>
</dbReference>
<name>A0ABW1RCR4_9LACO</name>
<dbReference type="Proteomes" id="UP001596289">
    <property type="component" value="Unassembled WGS sequence"/>
</dbReference>
<sequence>MRSFSHIGLRRYLLELGEFNALDVLVLESPSRYYRVCLHQLQDLERLTKQAIFSVDC</sequence>
<gene>
    <name evidence="1" type="ORF">ACFQGP_03095</name>
</gene>
<keyword evidence="2" id="KW-1185">Reference proteome</keyword>
<evidence type="ECO:0000313" key="1">
    <source>
        <dbReference type="EMBL" id="MFC6169563.1"/>
    </source>
</evidence>
<protein>
    <submittedName>
        <fullName evidence="1">Uncharacterized protein</fullName>
    </submittedName>
</protein>
<dbReference type="RefSeq" id="WP_164509477.1">
    <property type="nucleotide sequence ID" value="NZ_JBHSSL010000020.1"/>
</dbReference>
<evidence type="ECO:0000313" key="2">
    <source>
        <dbReference type="Proteomes" id="UP001596289"/>
    </source>
</evidence>
<organism evidence="1 2">
    <name type="scientific">Loigolactobacillus jiayinensis</name>
    <dbReference type="NCBI Taxonomy" id="2486016"/>
    <lineage>
        <taxon>Bacteria</taxon>
        <taxon>Bacillati</taxon>
        <taxon>Bacillota</taxon>
        <taxon>Bacilli</taxon>
        <taxon>Lactobacillales</taxon>
        <taxon>Lactobacillaceae</taxon>
        <taxon>Loigolactobacillus</taxon>
    </lineage>
</organism>